<feature type="transmembrane region" description="Helical" evidence="2">
    <location>
        <begin position="23"/>
        <end position="43"/>
    </location>
</feature>
<dbReference type="EMBL" id="CP119326">
    <property type="protein sequence ID" value="WEK39184.1"/>
    <property type="molecule type" value="Genomic_DNA"/>
</dbReference>
<reference evidence="3" key="1">
    <citation type="submission" date="2023-03" db="EMBL/GenBank/DDBJ databases">
        <title>Andean soil-derived lignocellulolytic bacterial consortium as a source of novel taxa and putative plastic-active enzymes.</title>
        <authorList>
            <person name="Diaz-Garcia L."/>
            <person name="Chuvochina M."/>
            <person name="Feuerriegel G."/>
            <person name="Bunk B."/>
            <person name="Sproer C."/>
            <person name="Streit W.R."/>
            <person name="Rodriguez L.M."/>
            <person name="Overmann J."/>
            <person name="Jimenez D.J."/>
        </authorList>
    </citation>
    <scope>NUCLEOTIDE SEQUENCE</scope>
    <source>
        <strain evidence="3">MAG 833</strain>
    </source>
</reference>
<feature type="compositionally biased region" description="Polar residues" evidence="1">
    <location>
        <begin position="61"/>
        <end position="72"/>
    </location>
</feature>
<evidence type="ECO:0000313" key="4">
    <source>
        <dbReference type="Proteomes" id="UP001213664"/>
    </source>
</evidence>
<organism evidence="3 4">
    <name type="scientific">Candidatus Brevundimonas colombiensis</name>
    <dbReference type="NCBI Taxonomy" id="3121376"/>
    <lineage>
        <taxon>Bacteria</taxon>
        <taxon>Pseudomonadati</taxon>
        <taxon>Pseudomonadota</taxon>
        <taxon>Alphaproteobacteria</taxon>
        <taxon>Caulobacterales</taxon>
        <taxon>Caulobacteraceae</taxon>
        <taxon>Brevundimonas</taxon>
    </lineage>
</organism>
<name>A0AAJ6BKN7_9CAUL</name>
<keyword evidence="2" id="KW-0812">Transmembrane</keyword>
<dbReference type="AlphaFoldDB" id="A0AAJ6BKN7"/>
<sequence length="81" mass="8790">MQTTTKINKATPHRPRTAGHRGWIAFAVGMTAMFALLTIWVVLVEMGGERRSETGLMAQRAQASALNSQNACQDGAISDCR</sequence>
<dbReference type="Proteomes" id="UP001213664">
    <property type="component" value="Chromosome"/>
</dbReference>
<protein>
    <submittedName>
        <fullName evidence="3">Uncharacterized protein</fullName>
    </submittedName>
</protein>
<evidence type="ECO:0000313" key="3">
    <source>
        <dbReference type="EMBL" id="WEK39184.1"/>
    </source>
</evidence>
<evidence type="ECO:0000256" key="1">
    <source>
        <dbReference type="SAM" id="MobiDB-lite"/>
    </source>
</evidence>
<feature type="region of interest" description="Disordered" evidence="1">
    <location>
        <begin position="54"/>
        <end position="81"/>
    </location>
</feature>
<keyword evidence="2" id="KW-1133">Transmembrane helix</keyword>
<keyword evidence="2" id="KW-0472">Membrane</keyword>
<accession>A0AAJ6BKN7</accession>
<gene>
    <name evidence="3" type="ORF">P0Y50_11590</name>
</gene>
<evidence type="ECO:0000256" key="2">
    <source>
        <dbReference type="SAM" id="Phobius"/>
    </source>
</evidence>
<proteinExistence type="predicted"/>